<evidence type="ECO:0000313" key="2">
    <source>
        <dbReference type="EMBL" id="KAK7332834.1"/>
    </source>
</evidence>
<proteinExistence type="predicted"/>
<dbReference type="Proteomes" id="UP001374584">
    <property type="component" value="Unassembled WGS sequence"/>
</dbReference>
<feature type="compositionally biased region" description="Basic and acidic residues" evidence="1">
    <location>
        <begin position="67"/>
        <end position="105"/>
    </location>
</feature>
<accession>A0AAN9LBL9</accession>
<dbReference type="PANTHER" id="PTHR33318:SF22">
    <property type="entry name" value="SUPPRESSOR PROTEIN SRP40-LIKE ISOFORM X1"/>
    <property type="match status" value="1"/>
</dbReference>
<dbReference type="GO" id="GO:0007142">
    <property type="term" value="P:male meiosis II"/>
    <property type="evidence" value="ECO:0007669"/>
    <property type="project" value="InterPro"/>
</dbReference>
<dbReference type="EMBL" id="JAYMYR010000011">
    <property type="protein sequence ID" value="KAK7332834.1"/>
    <property type="molecule type" value="Genomic_DNA"/>
</dbReference>
<gene>
    <name evidence="2" type="ORF">VNO80_29590</name>
</gene>
<dbReference type="InterPro" id="IPR006141">
    <property type="entry name" value="Intein_N"/>
</dbReference>
<feature type="compositionally biased region" description="Polar residues" evidence="1">
    <location>
        <begin position="146"/>
        <end position="172"/>
    </location>
</feature>
<dbReference type="GO" id="GO:0016539">
    <property type="term" value="P:intein-mediated protein splicing"/>
    <property type="evidence" value="ECO:0007669"/>
    <property type="project" value="InterPro"/>
</dbReference>
<sequence>MTCFLSCFSTSKRRNQLRSKDATHSQTHVGEGAVEPLARQKTAVEELIDCIAESKIKNEEQLNSSAEIKEEREKASREGEAPQIDEKKDEHEGDDEISQRLHQEESSESLFSLSVCSRKKVSDAETVEPEVNSPIQLVCTREVSQALGSSRNAPAQNVSPVLSPTEKFTSENPSKEKEEEYSGKGLIEKLDYNEGEKGKATHPVLQHRYRDCPYDEYDDVNLDASDLDSMLEDDDPHSGKRERGEEGTVVNRTWVQEESSESLFSLSADSRIRISSAEAENEVDSLVSAYGTNRITQKEAQGRIPDVSSVMNPIKNLTKGRAVKATEEHPLKIDKENIKLVVQDANIPVSPEPTLKLSNPKARQFSDNKRRQEIGVDTSLSSWLVESETTPVSINSTSSVGEQTPKGRRGSPWSHEDRPILGALTVEEIRMYSLSAPSRRFRSRSPDETPIIGTVGSYWTHTEQSMDFRFNKTGKDVTTPKRSSTALQTRLLGAFDASV</sequence>
<dbReference type="AlphaFoldDB" id="A0AAN9LBL9"/>
<dbReference type="PROSITE" id="PS50817">
    <property type="entry name" value="INTEIN_N_TER"/>
    <property type="match status" value="1"/>
</dbReference>
<evidence type="ECO:0000256" key="1">
    <source>
        <dbReference type="SAM" id="MobiDB-lite"/>
    </source>
</evidence>
<feature type="compositionally biased region" description="Acidic residues" evidence="1">
    <location>
        <begin position="224"/>
        <end position="235"/>
    </location>
</feature>
<feature type="compositionally biased region" description="Basic and acidic residues" evidence="1">
    <location>
        <begin position="236"/>
        <end position="246"/>
    </location>
</feature>
<feature type="region of interest" description="Disordered" evidence="1">
    <location>
        <begin position="387"/>
        <end position="418"/>
    </location>
</feature>
<feature type="compositionally biased region" description="Basic and acidic residues" evidence="1">
    <location>
        <begin position="173"/>
        <end position="186"/>
    </location>
</feature>
<feature type="region of interest" description="Disordered" evidence="1">
    <location>
        <begin position="59"/>
        <end position="114"/>
    </location>
</feature>
<dbReference type="InterPro" id="IPR039300">
    <property type="entry name" value="JASON"/>
</dbReference>
<name>A0AAN9LBL9_PHACN</name>
<evidence type="ECO:0000313" key="3">
    <source>
        <dbReference type="Proteomes" id="UP001374584"/>
    </source>
</evidence>
<feature type="region of interest" description="Disordered" evidence="1">
    <location>
        <begin position="146"/>
        <end position="186"/>
    </location>
</feature>
<protein>
    <submittedName>
        <fullName evidence="2">Uncharacterized protein</fullName>
    </submittedName>
</protein>
<feature type="region of interest" description="Disordered" evidence="1">
    <location>
        <begin position="15"/>
        <end position="38"/>
    </location>
</feature>
<feature type="region of interest" description="Disordered" evidence="1">
    <location>
        <begin position="224"/>
        <end position="254"/>
    </location>
</feature>
<organism evidence="2 3">
    <name type="scientific">Phaseolus coccineus</name>
    <name type="common">Scarlet runner bean</name>
    <name type="synonym">Phaseolus multiflorus</name>
    <dbReference type="NCBI Taxonomy" id="3886"/>
    <lineage>
        <taxon>Eukaryota</taxon>
        <taxon>Viridiplantae</taxon>
        <taxon>Streptophyta</taxon>
        <taxon>Embryophyta</taxon>
        <taxon>Tracheophyta</taxon>
        <taxon>Spermatophyta</taxon>
        <taxon>Magnoliopsida</taxon>
        <taxon>eudicotyledons</taxon>
        <taxon>Gunneridae</taxon>
        <taxon>Pentapetalae</taxon>
        <taxon>rosids</taxon>
        <taxon>fabids</taxon>
        <taxon>Fabales</taxon>
        <taxon>Fabaceae</taxon>
        <taxon>Papilionoideae</taxon>
        <taxon>50 kb inversion clade</taxon>
        <taxon>NPAAA clade</taxon>
        <taxon>indigoferoid/millettioid clade</taxon>
        <taxon>Phaseoleae</taxon>
        <taxon>Phaseolus</taxon>
    </lineage>
</organism>
<feature type="compositionally biased region" description="Polar residues" evidence="1">
    <location>
        <begin position="387"/>
        <end position="402"/>
    </location>
</feature>
<reference evidence="2 3" key="1">
    <citation type="submission" date="2024-01" db="EMBL/GenBank/DDBJ databases">
        <title>The genomes of 5 underutilized Papilionoideae crops provide insights into root nodulation and disease resistanc.</title>
        <authorList>
            <person name="Jiang F."/>
        </authorList>
    </citation>
    <scope>NUCLEOTIDE SEQUENCE [LARGE SCALE GENOMIC DNA]</scope>
    <source>
        <strain evidence="2">JINMINGXINNONG_FW02</strain>
        <tissue evidence="2">Leaves</tissue>
    </source>
</reference>
<dbReference type="PANTHER" id="PTHR33318">
    <property type="entry name" value="ASPARTYL/GLUTAMYL-TRNA(ASN/GLN) AMIDOTRANSFERASE SUBUNIT"/>
    <property type="match status" value="1"/>
</dbReference>
<keyword evidence="3" id="KW-1185">Reference proteome</keyword>
<comment type="caution">
    <text evidence="2">The sequence shown here is derived from an EMBL/GenBank/DDBJ whole genome shotgun (WGS) entry which is preliminary data.</text>
</comment>